<evidence type="ECO:0000313" key="8">
    <source>
        <dbReference type="Proteomes" id="UP000326757"/>
    </source>
</evidence>
<dbReference type="Pfam" id="PF03357">
    <property type="entry name" value="Snf7"/>
    <property type="match status" value="1"/>
</dbReference>
<feature type="region of interest" description="Disordered" evidence="6">
    <location>
        <begin position="55"/>
        <end position="75"/>
    </location>
</feature>
<dbReference type="Gene3D" id="1.10.287.1060">
    <property type="entry name" value="ESAT-6-like"/>
    <property type="match status" value="1"/>
</dbReference>
<evidence type="ECO:0000256" key="6">
    <source>
        <dbReference type="SAM" id="MobiDB-lite"/>
    </source>
</evidence>
<dbReference type="PANTHER" id="PTHR22761">
    <property type="entry name" value="CHARGED MULTIVESICULAR BODY PROTEIN"/>
    <property type="match status" value="1"/>
</dbReference>
<organism evidence="7 8">
    <name type="scientific">Monilinia laxa</name>
    <name type="common">Brown rot fungus</name>
    <name type="synonym">Sclerotinia laxa</name>
    <dbReference type="NCBI Taxonomy" id="61186"/>
    <lineage>
        <taxon>Eukaryota</taxon>
        <taxon>Fungi</taxon>
        <taxon>Dikarya</taxon>
        <taxon>Ascomycota</taxon>
        <taxon>Pezizomycotina</taxon>
        <taxon>Leotiomycetes</taxon>
        <taxon>Helotiales</taxon>
        <taxon>Sclerotiniaceae</taxon>
        <taxon>Monilinia</taxon>
    </lineage>
</organism>
<dbReference type="InterPro" id="IPR005024">
    <property type="entry name" value="Snf7_fam"/>
</dbReference>
<dbReference type="Proteomes" id="UP000326757">
    <property type="component" value="Unassembled WGS sequence"/>
</dbReference>
<reference evidence="7 8" key="1">
    <citation type="submission" date="2019-06" db="EMBL/GenBank/DDBJ databases">
        <title>Genome Sequence of the Brown Rot Fungal Pathogen Monilinia laxa.</title>
        <authorList>
            <person name="De Miccolis Angelini R.M."/>
            <person name="Landi L."/>
            <person name="Abate D."/>
            <person name="Pollastro S."/>
            <person name="Romanazzi G."/>
            <person name="Faretra F."/>
        </authorList>
    </citation>
    <scope>NUCLEOTIDE SEQUENCE [LARGE SCALE GENOMIC DNA]</scope>
    <source>
        <strain evidence="7 8">Mlax316</strain>
    </source>
</reference>
<dbReference type="GO" id="GO:0032511">
    <property type="term" value="P:late endosome to vacuole transport via multivesicular body sorting pathway"/>
    <property type="evidence" value="ECO:0007669"/>
    <property type="project" value="TreeGrafter"/>
</dbReference>
<dbReference type="GO" id="GO:0006900">
    <property type="term" value="P:vesicle budding from membrane"/>
    <property type="evidence" value="ECO:0007669"/>
    <property type="project" value="TreeGrafter"/>
</dbReference>
<proteinExistence type="inferred from homology"/>
<gene>
    <name evidence="7" type="ORF">EYC80_002986</name>
</gene>
<dbReference type="GO" id="GO:0009898">
    <property type="term" value="C:cytoplasmic side of plasma membrane"/>
    <property type="evidence" value="ECO:0007669"/>
    <property type="project" value="TreeGrafter"/>
</dbReference>
<evidence type="ECO:0000256" key="5">
    <source>
        <dbReference type="ARBA" id="ARBA00042586"/>
    </source>
</evidence>
<comment type="subcellular location">
    <subcellularLocation>
        <location evidence="1">Endosome</location>
    </subcellularLocation>
</comment>
<sequence length="268" mass="30082">MSGVWGWFGGGSAQKAKDSPKNAILGLRAQLEMLQKRERHLQSQMDEQDAIARKNVSSNKNAAKAALRRKKKQHEHTLDQTIAQISTLEQQIYSIEAANINKETLLAMEKAGKAMAAIHGKLDINKVDDTMEKLREQHALGEEIAQAITSAPLGEPVDEAELEDELADLEQEQLDNKMLKTGSVPVSDEVHRLPSVVNSEVKAKAPVHVEEDDEEEELRRLQAEMAIDDIGPRIHYLRRRLGFVKNNIYLQLTSLFELILPLPKEFPS</sequence>
<name>A0A5N6KCC7_MONLA</name>
<dbReference type="GO" id="GO:0005771">
    <property type="term" value="C:multivesicular body"/>
    <property type="evidence" value="ECO:0007669"/>
    <property type="project" value="TreeGrafter"/>
</dbReference>
<dbReference type="EMBL" id="VIGI01000004">
    <property type="protein sequence ID" value="KAB8301068.1"/>
    <property type="molecule type" value="Genomic_DNA"/>
</dbReference>
<comment type="similarity">
    <text evidence="2">Belongs to the SNF7 family.</text>
</comment>
<dbReference type="OrthoDB" id="5592979at2759"/>
<dbReference type="AlphaFoldDB" id="A0A5N6KCC7"/>
<protein>
    <recommendedName>
        <fullName evidence="4">Vacuolar-sorting protein SNF7</fullName>
    </recommendedName>
    <alternativeName>
        <fullName evidence="5">Vacuolar protein-sorting-associated protein 32</fullName>
    </alternativeName>
</protein>
<dbReference type="GO" id="GO:0000815">
    <property type="term" value="C:ESCRT III complex"/>
    <property type="evidence" value="ECO:0007669"/>
    <property type="project" value="TreeGrafter"/>
</dbReference>
<evidence type="ECO:0000256" key="2">
    <source>
        <dbReference type="ARBA" id="ARBA00006190"/>
    </source>
</evidence>
<keyword evidence="8" id="KW-1185">Reference proteome</keyword>
<dbReference type="PANTHER" id="PTHR22761:SF10">
    <property type="entry name" value="GH13992P"/>
    <property type="match status" value="1"/>
</dbReference>
<comment type="caution">
    <text evidence="7">The sequence shown here is derived from an EMBL/GenBank/DDBJ whole genome shotgun (WGS) entry which is preliminary data.</text>
</comment>
<keyword evidence="3" id="KW-0967">Endosome</keyword>
<feature type="compositionally biased region" description="Low complexity" evidence="6">
    <location>
        <begin position="55"/>
        <end position="65"/>
    </location>
</feature>
<evidence type="ECO:0000313" key="7">
    <source>
        <dbReference type="EMBL" id="KAB8301068.1"/>
    </source>
</evidence>
<evidence type="ECO:0000256" key="3">
    <source>
        <dbReference type="ARBA" id="ARBA00022753"/>
    </source>
</evidence>
<accession>A0A5N6KCC7</accession>
<evidence type="ECO:0000256" key="4">
    <source>
        <dbReference type="ARBA" id="ARBA00040017"/>
    </source>
</evidence>
<evidence type="ECO:0000256" key="1">
    <source>
        <dbReference type="ARBA" id="ARBA00004177"/>
    </source>
</evidence>